<sequence>MLETAIDKNQVMITLDTTGDSLFKRGYRTEKGGAPLKETMAAALVKLAHWFTDNPFVDPTTGSGTIAIEAALMGRNIAPGLNREFDISQWDWFDKISVKS</sequence>
<dbReference type="Gene3D" id="3.40.50.150">
    <property type="entry name" value="Vaccinia Virus protein VP39"/>
    <property type="match status" value="1"/>
</dbReference>
<reference evidence="2 3" key="1">
    <citation type="submission" date="2018-06" db="EMBL/GenBank/DDBJ databases">
        <authorList>
            <consortium name="Pathogen Informatics"/>
            <person name="Doyle S."/>
        </authorList>
    </citation>
    <scope>NUCLEOTIDE SEQUENCE [LARGE SCALE GENOMIC DNA]</scope>
    <source>
        <strain evidence="2 3">NCTC13645</strain>
    </source>
</reference>
<evidence type="ECO:0000313" key="3">
    <source>
        <dbReference type="Proteomes" id="UP000254621"/>
    </source>
</evidence>
<dbReference type="EMBL" id="UHIV01000004">
    <property type="protein sequence ID" value="SUP58942.1"/>
    <property type="molecule type" value="Genomic_DNA"/>
</dbReference>
<evidence type="ECO:0000313" key="2">
    <source>
        <dbReference type="EMBL" id="SUP58942.1"/>
    </source>
</evidence>
<dbReference type="InterPro" id="IPR029063">
    <property type="entry name" value="SAM-dependent_MTases_sf"/>
</dbReference>
<dbReference type="GO" id="GO:0070043">
    <property type="term" value="F:rRNA (guanine-N7-)-methyltransferase activity"/>
    <property type="evidence" value="ECO:0007669"/>
    <property type="project" value="TreeGrafter"/>
</dbReference>
<dbReference type="PANTHER" id="PTHR47313">
    <property type="entry name" value="RIBOSOMAL RNA LARGE SUBUNIT METHYLTRANSFERASE K/L"/>
    <property type="match status" value="1"/>
</dbReference>
<protein>
    <submittedName>
        <fullName evidence="2">Ribosomal RNA large subunit methyltransferase L</fullName>
        <ecNumber evidence="2">2.1.1.173</ecNumber>
    </submittedName>
</protein>
<dbReference type="Proteomes" id="UP000254621">
    <property type="component" value="Unassembled WGS sequence"/>
</dbReference>
<dbReference type="GO" id="GO:0052915">
    <property type="term" value="F:23S rRNA (guanine(2445)-N(2))-methyltransferase activity"/>
    <property type="evidence" value="ECO:0007669"/>
    <property type="project" value="UniProtKB-EC"/>
</dbReference>
<dbReference type="EC" id="2.1.1.173" evidence="2"/>
<gene>
    <name evidence="2" type="primary">rlmL</name>
    <name evidence="2" type="ORF">NCTC13645_01193</name>
</gene>
<feature type="domain" description="Ribosomal RNA large subunit methyltransferase K/L-like methyltransferase" evidence="1">
    <location>
        <begin position="25"/>
        <end position="87"/>
    </location>
</feature>
<dbReference type="STRING" id="1629.IV50_GL000140"/>
<accession>A0A380P375</accession>
<dbReference type="PANTHER" id="PTHR47313:SF1">
    <property type="entry name" value="RIBOSOMAL RNA LARGE SUBUNIT METHYLTRANSFERASE K_L"/>
    <property type="match status" value="1"/>
</dbReference>
<proteinExistence type="predicted"/>
<organism evidence="2 3">
    <name type="scientific">Weissella viridescens</name>
    <name type="common">Lactobacillus viridescens</name>
    <dbReference type="NCBI Taxonomy" id="1629"/>
    <lineage>
        <taxon>Bacteria</taxon>
        <taxon>Bacillati</taxon>
        <taxon>Bacillota</taxon>
        <taxon>Bacilli</taxon>
        <taxon>Lactobacillales</taxon>
        <taxon>Lactobacillaceae</taxon>
        <taxon>Weissella</taxon>
    </lineage>
</organism>
<name>A0A380P375_WEIVI</name>
<dbReference type="InterPro" id="IPR000241">
    <property type="entry name" value="RlmKL-like_Mtase"/>
</dbReference>
<evidence type="ECO:0000259" key="1">
    <source>
        <dbReference type="Pfam" id="PF01170"/>
    </source>
</evidence>
<dbReference type="Pfam" id="PF01170">
    <property type="entry name" value="UPF0020"/>
    <property type="match status" value="1"/>
</dbReference>
<keyword evidence="2" id="KW-0489">Methyltransferase</keyword>
<dbReference type="SUPFAM" id="SSF53335">
    <property type="entry name" value="S-adenosyl-L-methionine-dependent methyltransferases"/>
    <property type="match status" value="1"/>
</dbReference>
<dbReference type="AlphaFoldDB" id="A0A380P375"/>
<keyword evidence="2" id="KW-0808">Transferase</keyword>